<feature type="domain" description="SPIN90/Ldb17 leucine-rich" evidence="2">
    <location>
        <begin position="242"/>
        <end position="399"/>
    </location>
</feature>
<comment type="caution">
    <text evidence="3">The sequence shown here is derived from an EMBL/GenBank/DDBJ whole genome shotgun (WGS) entry which is preliminary data.</text>
</comment>
<dbReference type="Pfam" id="PF09431">
    <property type="entry name" value="SPIN90_LRD"/>
    <property type="match status" value="1"/>
</dbReference>
<dbReference type="STRING" id="1037660.A0A066VCR4"/>
<dbReference type="PANTHER" id="PTHR13357">
    <property type="entry name" value="SH3 ADAPTER PROTEIN SPIN90 NCK INTERACTING PROTEIN WITH SH3 DOMAIN"/>
    <property type="match status" value="1"/>
</dbReference>
<sequence length="680" mass="75468">MDTFATYTPVHSSQFWLEVDDLFPNSTSRGPVSPGEIEATFDLLFSLIESSFQENFTRPHEVESLVRRICSSSYFKSNTAAAEAVLVEEVIRAKSPDRSLVAITFVLVLGQENHSIFRRFHSERSFAYAMIHRIWAGHYAAQSDQQTEQRDWDPGLLPRNGHVRSTFGSDATVSGRLSIPLGLTGSSTASRKVSMQLRVRAVRLFYQVCKVQKLDSKELKTIDATFINHLFDLVEATRDHEDEEFNYRIILLLIALNEQYMVSSLSDNPSSKSFSGTTSSNGHPRPVNLVLNVLKVRLNASKTFGENLIFILNRTSSRIDDDLCVQLLILKLLYLLFTTKETTFYFYTNDLRVLVDIFIRELSDLPEESESLRHTYLRVLQPLLANTQLCTYPYKRKEIRHLLESQIAHGRVREISATTARLVDRCLKSEWCVTLDEHGHAAVQAIGGGIPHTEAVDVGFTNEGVAVITGASDRTVSDKSVPANIPSLSAGPEASVQFEPFSTAALAGPAHRFIEKYGWPSMPHSAPATPPRRGSSGASETVGNHKGGLSLSWYSSSEAMSPHSDVQAIDRWHSASNGTSSPIHSSHSSQLDQIKPSNEHISSDHVDQQDDDYYPEAHITEDSSVLSALRKLKVSNISREALNRASMDRSLSTPSPTPGARRRPPPPPPAAKRTIAAASR</sequence>
<evidence type="ECO:0000313" key="4">
    <source>
        <dbReference type="Proteomes" id="UP000027361"/>
    </source>
</evidence>
<dbReference type="OrthoDB" id="445362at2759"/>
<protein>
    <recommendedName>
        <fullName evidence="2">SPIN90/Ldb17 leucine-rich domain-containing protein</fullName>
    </recommendedName>
</protein>
<evidence type="ECO:0000259" key="2">
    <source>
        <dbReference type="Pfam" id="PF09431"/>
    </source>
</evidence>
<gene>
    <name evidence="3" type="ORF">K437DRAFT_259532</name>
</gene>
<dbReference type="Proteomes" id="UP000027361">
    <property type="component" value="Unassembled WGS sequence"/>
</dbReference>
<dbReference type="InterPro" id="IPR030125">
    <property type="entry name" value="SPIN90/Ldb17"/>
</dbReference>
<dbReference type="AlphaFoldDB" id="A0A066VCR4"/>
<proteinExistence type="predicted"/>
<dbReference type="EMBL" id="JMSN01000124">
    <property type="protein sequence ID" value="KDN38093.1"/>
    <property type="molecule type" value="Genomic_DNA"/>
</dbReference>
<dbReference type="GO" id="GO:0030479">
    <property type="term" value="C:actin cortical patch"/>
    <property type="evidence" value="ECO:0007669"/>
    <property type="project" value="TreeGrafter"/>
</dbReference>
<evidence type="ECO:0000256" key="1">
    <source>
        <dbReference type="SAM" id="MobiDB-lite"/>
    </source>
</evidence>
<organism evidence="3 4">
    <name type="scientific">Tilletiaria anomala (strain ATCC 24038 / CBS 436.72 / UBC 951)</name>
    <dbReference type="NCBI Taxonomy" id="1037660"/>
    <lineage>
        <taxon>Eukaryota</taxon>
        <taxon>Fungi</taxon>
        <taxon>Dikarya</taxon>
        <taxon>Basidiomycota</taxon>
        <taxon>Ustilaginomycotina</taxon>
        <taxon>Exobasidiomycetes</taxon>
        <taxon>Georgefischeriales</taxon>
        <taxon>Tilletiariaceae</taxon>
        <taxon>Tilletiaria</taxon>
    </lineage>
</organism>
<dbReference type="HOGENOM" id="CLU_017272_1_0_1"/>
<dbReference type="InterPro" id="IPR018556">
    <property type="entry name" value="SPIN90/Ldb17_LRD"/>
</dbReference>
<evidence type="ECO:0000313" key="3">
    <source>
        <dbReference type="EMBL" id="KDN38093.1"/>
    </source>
</evidence>
<feature type="compositionally biased region" description="Low complexity" evidence="1">
    <location>
        <begin position="671"/>
        <end position="680"/>
    </location>
</feature>
<feature type="region of interest" description="Disordered" evidence="1">
    <location>
        <begin position="522"/>
        <end position="544"/>
    </location>
</feature>
<accession>A0A066VCR4</accession>
<dbReference type="GO" id="GO:0071933">
    <property type="term" value="F:Arp2/3 complex binding"/>
    <property type="evidence" value="ECO:0007669"/>
    <property type="project" value="TreeGrafter"/>
</dbReference>
<keyword evidence="4" id="KW-1185">Reference proteome</keyword>
<name>A0A066VCR4_TILAU</name>
<dbReference type="GO" id="GO:0000147">
    <property type="term" value="P:actin cortical patch assembly"/>
    <property type="evidence" value="ECO:0007669"/>
    <property type="project" value="TreeGrafter"/>
</dbReference>
<feature type="region of interest" description="Disordered" evidence="1">
    <location>
        <begin position="641"/>
        <end position="680"/>
    </location>
</feature>
<dbReference type="PANTHER" id="PTHR13357:SF1">
    <property type="entry name" value="NCK-INTERACTING PROTEIN WITH SH3 DOMAIN"/>
    <property type="match status" value="1"/>
</dbReference>
<feature type="region of interest" description="Disordered" evidence="1">
    <location>
        <begin position="574"/>
        <end position="593"/>
    </location>
</feature>
<dbReference type="InParanoid" id="A0A066VCR4"/>
<feature type="compositionally biased region" description="Low complexity" evidence="1">
    <location>
        <begin position="580"/>
        <end position="589"/>
    </location>
</feature>
<reference evidence="3 4" key="1">
    <citation type="submission" date="2014-05" db="EMBL/GenBank/DDBJ databases">
        <title>Draft genome sequence of a rare smut relative, Tilletiaria anomala UBC 951.</title>
        <authorList>
            <consortium name="DOE Joint Genome Institute"/>
            <person name="Toome M."/>
            <person name="Kuo A."/>
            <person name="Henrissat B."/>
            <person name="Lipzen A."/>
            <person name="Tritt A."/>
            <person name="Yoshinaga Y."/>
            <person name="Zane M."/>
            <person name="Barry K."/>
            <person name="Grigoriev I.V."/>
            <person name="Spatafora J.W."/>
            <person name="Aimea M.C."/>
        </authorList>
    </citation>
    <scope>NUCLEOTIDE SEQUENCE [LARGE SCALE GENOMIC DNA]</scope>
    <source>
        <strain evidence="3 4">UBC 951</strain>
    </source>
</reference>
<dbReference type="RefSeq" id="XP_013240601.1">
    <property type="nucleotide sequence ID" value="XM_013385147.1"/>
</dbReference>
<dbReference type="GO" id="GO:0006897">
    <property type="term" value="P:endocytosis"/>
    <property type="evidence" value="ECO:0007669"/>
    <property type="project" value="TreeGrafter"/>
</dbReference>
<dbReference type="GO" id="GO:0051666">
    <property type="term" value="P:actin cortical patch localization"/>
    <property type="evidence" value="ECO:0007669"/>
    <property type="project" value="TreeGrafter"/>
</dbReference>
<dbReference type="GeneID" id="25265304"/>